<dbReference type="EMBL" id="JACBKZ010000003">
    <property type="protein sequence ID" value="KAF5953433.1"/>
    <property type="molecule type" value="Genomic_DNA"/>
</dbReference>
<gene>
    <name evidence="2" type="ORF">HYC85_006289</name>
</gene>
<protein>
    <submittedName>
        <fullName evidence="2">Uncharacterized protein</fullName>
    </submittedName>
</protein>
<dbReference type="GO" id="GO:0030246">
    <property type="term" value="F:carbohydrate binding"/>
    <property type="evidence" value="ECO:0007669"/>
    <property type="project" value="InterPro"/>
</dbReference>
<feature type="region of interest" description="Disordered" evidence="1">
    <location>
        <begin position="1"/>
        <end position="32"/>
    </location>
</feature>
<dbReference type="AlphaFoldDB" id="A0A7J7HKQ7"/>
<evidence type="ECO:0000313" key="2">
    <source>
        <dbReference type="EMBL" id="KAF5953433.1"/>
    </source>
</evidence>
<dbReference type="Proteomes" id="UP000593564">
    <property type="component" value="Unassembled WGS sequence"/>
</dbReference>
<organism evidence="2 3">
    <name type="scientific">Camellia sinensis</name>
    <name type="common">Tea plant</name>
    <name type="synonym">Thea sinensis</name>
    <dbReference type="NCBI Taxonomy" id="4442"/>
    <lineage>
        <taxon>Eukaryota</taxon>
        <taxon>Viridiplantae</taxon>
        <taxon>Streptophyta</taxon>
        <taxon>Embryophyta</taxon>
        <taxon>Tracheophyta</taxon>
        <taxon>Spermatophyta</taxon>
        <taxon>Magnoliopsida</taxon>
        <taxon>eudicotyledons</taxon>
        <taxon>Gunneridae</taxon>
        <taxon>Pentapetalae</taxon>
        <taxon>asterids</taxon>
        <taxon>Ericales</taxon>
        <taxon>Theaceae</taxon>
        <taxon>Camellia</taxon>
    </lineage>
</organism>
<sequence>MAASGTAEIQPVGKPSRTYSMKGKEIASRKGKTRPPLNFLSILHNAKKTIDTSCPDKLCKQLYTGVFLEDKKLKYFVDENTNKNCFMLFARKLDICWIDNPKYWKWIEEETSGEEIEVAELIEVCWFDIRGKFDRTIDLSPGAMYEIVFVVRMIDDDVYQTHISNCTVTLVMILPRSRTQRNESLEGKPVEEWFEILVGEFIMSPENVGSVEFSMEDHGPDWKGGLIVKGALIRPKV</sequence>
<keyword evidence="3" id="KW-1185">Reference proteome</keyword>
<name>A0A7J7HKQ7_CAMSI</name>
<reference evidence="2 3" key="2">
    <citation type="submission" date="2020-07" db="EMBL/GenBank/DDBJ databases">
        <title>Genome assembly of wild tea tree DASZ reveals pedigree and selection history of tea varieties.</title>
        <authorList>
            <person name="Zhang W."/>
        </authorList>
    </citation>
    <scope>NUCLEOTIDE SEQUENCE [LARGE SCALE GENOMIC DNA]</scope>
    <source>
        <strain evidence="3">cv. G240</strain>
        <tissue evidence="2">Leaf</tissue>
    </source>
</reference>
<dbReference type="PANTHER" id="PTHR48478:SF1">
    <property type="entry name" value="LECTIN-LIKE"/>
    <property type="match status" value="1"/>
</dbReference>
<reference evidence="3" key="1">
    <citation type="journal article" date="2020" name="Nat. Commun.">
        <title>Genome assembly of wild tea tree DASZ reveals pedigree and selection history of tea varieties.</title>
        <authorList>
            <person name="Zhang W."/>
            <person name="Zhang Y."/>
            <person name="Qiu H."/>
            <person name="Guo Y."/>
            <person name="Wan H."/>
            <person name="Zhang X."/>
            <person name="Scossa F."/>
            <person name="Alseekh S."/>
            <person name="Zhang Q."/>
            <person name="Wang P."/>
            <person name="Xu L."/>
            <person name="Schmidt M.H."/>
            <person name="Jia X."/>
            <person name="Li D."/>
            <person name="Zhu A."/>
            <person name="Guo F."/>
            <person name="Chen W."/>
            <person name="Ni D."/>
            <person name="Usadel B."/>
            <person name="Fernie A.R."/>
            <person name="Wen W."/>
        </authorList>
    </citation>
    <scope>NUCLEOTIDE SEQUENCE [LARGE SCALE GENOMIC DNA]</scope>
    <source>
        <strain evidence="3">cv. G240</strain>
    </source>
</reference>
<proteinExistence type="predicted"/>
<accession>A0A7J7HKQ7</accession>
<dbReference type="InterPro" id="IPR025886">
    <property type="entry name" value="PP2-like"/>
</dbReference>
<evidence type="ECO:0000256" key="1">
    <source>
        <dbReference type="SAM" id="MobiDB-lite"/>
    </source>
</evidence>
<comment type="caution">
    <text evidence="2">The sequence shown here is derived from an EMBL/GenBank/DDBJ whole genome shotgun (WGS) entry which is preliminary data.</text>
</comment>
<dbReference type="InterPro" id="IPR052147">
    <property type="entry name" value="PP2-like/Lectin"/>
</dbReference>
<evidence type="ECO:0000313" key="3">
    <source>
        <dbReference type="Proteomes" id="UP000593564"/>
    </source>
</evidence>
<dbReference type="Pfam" id="PF14299">
    <property type="entry name" value="PP2"/>
    <property type="match status" value="1"/>
</dbReference>
<dbReference type="PANTHER" id="PTHR48478">
    <property type="entry name" value="LECTIN-LIKE"/>
    <property type="match status" value="1"/>
</dbReference>